<gene>
    <name evidence="1" type="ORF">QLQ16_08670</name>
</gene>
<proteinExistence type="predicted"/>
<sequence>MSIHHCLHKSISMGKYRIQPCSRALPNGAFGAQVSVASGRGSASTDRVMRFVPEFATPAAASQYALDEGVLWVQRQTSNLILF</sequence>
<dbReference type="RefSeq" id="WP_283224296.1">
    <property type="nucleotide sequence ID" value="NZ_JASGBH010000005.1"/>
</dbReference>
<evidence type="ECO:0000313" key="1">
    <source>
        <dbReference type="EMBL" id="MDI9233908.1"/>
    </source>
</evidence>
<protein>
    <submittedName>
        <fullName evidence="1">Uncharacterized protein</fullName>
    </submittedName>
</protein>
<dbReference type="EMBL" id="JASGBH010000005">
    <property type="protein sequence ID" value="MDI9233908.1"/>
    <property type="molecule type" value="Genomic_DNA"/>
</dbReference>
<evidence type="ECO:0000313" key="2">
    <source>
        <dbReference type="Proteomes" id="UP001431902"/>
    </source>
</evidence>
<organism evidence="1 2">
    <name type="scientific">Limnohabitans lacus</name>
    <dbReference type="NCBI Taxonomy" id="3045173"/>
    <lineage>
        <taxon>Bacteria</taxon>
        <taxon>Pseudomonadati</taxon>
        <taxon>Pseudomonadota</taxon>
        <taxon>Betaproteobacteria</taxon>
        <taxon>Burkholderiales</taxon>
        <taxon>Comamonadaceae</taxon>
        <taxon>Limnohabitans</taxon>
    </lineage>
</organism>
<comment type="caution">
    <text evidence="1">The sequence shown here is derived from an EMBL/GenBank/DDBJ whole genome shotgun (WGS) entry which is preliminary data.</text>
</comment>
<keyword evidence="2" id="KW-1185">Reference proteome</keyword>
<dbReference type="Proteomes" id="UP001431902">
    <property type="component" value="Unassembled WGS sequence"/>
</dbReference>
<reference evidence="1" key="1">
    <citation type="submission" date="2023-05" db="EMBL/GenBank/DDBJ databases">
        <title>Limnohabitans sp. strain HM2-2 Genome sequencing and assembly.</title>
        <authorList>
            <person name="Jung Y."/>
        </authorList>
    </citation>
    <scope>NUCLEOTIDE SEQUENCE</scope>
    <source>
        <strain evidence="1">HM2-2</strain>
    </source>
</reference>
<accession>A0ABT6X720</accession>
<name>A0ABT6X720_9BURK</name>